<reference evidence="1 2" key="1">
    <citation type="submission" date="2019-10" db="EMBL/GenBank/DDBJ databases">
        <title>Taxonomy of Antarctic Massilia spp.: description of Massilia rubra sp. nov., Massilia aquatica sp. nov., Massilia mucilaginosa sp. nov., Massilia frigida sp. nov. isolated from streams, lakes and regoliths.</title>
        <authorList>
            <person name="Holochova P."/>
            <person name="Sedlacek I."/>
            <person name="Kralova S."/>
            <person name="Maslanova I."/>
            <person name="Busse H.-J."/>
            <person name="Stankova E."/>
            <person name="Vrbovska V."/>
            <person name="Kovarovic V."/>
            <person name="Bartak M."/>
            <person name="Svec P."/>
            <person name="Pantucek R."/>
        </authorList>
    </citation>
    <scope>NUCLEOTIDE SEQUENCE [LARGE SCALE GENOMIC DNA]</scope>
    <source>
        <strain evidence="1 2">CCM 8694</strain>
    </source>
</reference>
<organism evidence="1 2">
    <name type="scientific">Massilia genomosp. 1</name>
    <dbReference type="NCBI Taxonomy" id="2609280"/>
    <lineage>
        <taxon>Bacteria</taxon>
        <taxon>Pseudomonadati</taxon>
        <taxon>Pseudomonadota</taxon>
        <taxon>Betaproteobacteria</taxon>
        <taxon>Burkholderiales</taxon>
        <taxon>Oxalobacteraceae</taxon>
        <taxon>Telluria group</taxon>
        <taxon>Massilia</taxon>
    </lineage>
</organism>
<evidence type="ECO:0000313" key="2">
    <source>
        <dbReference type="Proteomes" id="UP000610594"/>
    </source>
</evidence>
<proteinExistence type="predicted"/>
<name>A0ABX0MPQ1_9BURK</name>
<gene>
    <name evidence="1" type="ORF">F1735_09605</name>
</gene>
<protein>
    <submittedName>
        <fullName evidence="1">Uncharacterized protein</fullName>
    </submittedName>
</protein>
<sequence>MNPDQDKRFGSTLVTGIGHIADARHHHGTKNRRRLGIEVGWDAGGSGAASDNAACGDQCMGTEKTGKTGLEVHAQGRSMKCAEL</sequence>
<accession>A0ABX0MPQ1</accession>
<dbReference type="Proteomes" id="UP000610594">
    <property type="component" value="Unassembled WGS sequence"/>
</dbReference>
<evidence type="ECO:0000313" key="1">
    <source>
        <dbReference type="EMBL" id="NHZ62560.1"/>
    </source>
</evidence>
<dbReference type="EMBL" id="WHJF01000019">
    <property type="protein sequence ID" value="NHZ62560.1"/>
    <property type="molecule type" value="Genomic_DNA"/>
</dbReference>
<dbReference type="RefSeq" id="WP_167236731.1">
    <property type="nucleotide sequence ID" value="NZ_WHJF01000019.1"/>
</dbReference>
<keyword evidence="2" id="KW-1185">Reference proteome</keyword>
<comment type="caution">
    <text evidence="1">The sequence shown here is derived from an EMBL/GenBank/DDBJ whole genome shotgun (WGS) entry which is preliminary data.</text>
</comment>